<name>A0A517L340_9PEZI</name>
<feature type="region of interest" description="Disordered" evidence="1">
    <location>
        <begin position="70"/>
        <end position="214"/>
    </location>
</feature>
<reference evidence="2 3" key="1">
    <citation type="submission" date="2019-07" db="EMBL/GenBank/DDBJ databases">
        <title>Finished genome of Venturia effusa.</title>
        <authorList>
            <person name="Young C.A."/>
            <person name="Cox M.P."/>
            <person name="Ganley A.R.D."/>
            <person name="David W.J."/>
        </authorList>
    </citation>
    <scope>NUCLEOTIDE SEQUENCE [LARGE SCALE GENOMIC DNA]</scope>
    <source>
        <strain evidence="3">albino</strain>
    </source>
</reference>
<evidence type="ECO:0000313" key="3">
    <source>
        <dbReference type="Proteomes" id="UP000316270"/>
    </source>
</evidence>
<feature type="compositionally biased region" description="Low complexity" evidence="1">
    <location>
        <begin position="127"/>
        <end position="139"/>
    </location>
</feature>
<feature type="compositionally biased region" description="Low complexity" evidence="1">
    <location>
        <begin position="169"/>
        <end position="181"/>
    </location>
</feature>
<dbReference type="AlphaFoldDB" id="A0A517L340"/>
<feature type="compositionally biased region" description="Polar residues" evidence="1">
    <location>
        <begin position="77"/>
        <end position="88"/>
    </location>
</feature>
<feature type="region of interest" description="Disordered" evidence="1">
    <location>
        <begin position="1"/>
        <end position="48"/>
    </location>
</feature>
<sequence length="370" mass="39848">MPKRAGKVAKNKKPNKGKDAEAKDAPKLEARQDSGVSTPVEPLSDKSIDAHVSSISKAIAWMYSNDDSVLAGVASGPTASTAKQTPLETTEHVPQRQVRSFQGAIDFPVDSQPQPAVENLKASAEDSTNNSGGNGSQSKASHDAKASTASSSKDKASNASSSKDKAPIASSSKDQASTASSSKDKASTASSSKDKASNASSSKDKASTTSSTEDRGEILSDALVAFEEWLEKEDTAFILHIIPARYSREDRQRLTNWVKTIIKSKKFPEGEPRPMGGNIRTFVKKTFRPEDQQKIFTWAANAPGLRRSQIGNGQFMMFGPISVYTSELNPEIDGYVCAGWALADIMSLLDLSESYCFRPKKEEECVGFHE</sequence>
<dbReference type="Proteomes" id="UP000316270">
    <property type="component" value="Chromosome 4"/>
</dbReference>
<organism evidence="2 3">
    <name type="scientific">Venturia effusa</name>
    <dbReference type="NCBI Taxonomy" id="50376"/>
    <lineage>
        <taxon>Eukaryota</taxon>
        <taxon>Fungi</taxon>
        <taxon>Dikarya</taxon>
        <taxon>Ascomycota</taxon>
        <taxon>Pezizomycotina</taxon>
        <taxon>Dothideomycetes</taxon>
        <taxon>Pleosporomycetidae</taxon>
        <taxon>Venturiales</taxon>
        <taxon>Venturiaceae</taxon>
        <taxon>Venturia</taxon>
    </lineage>
</organism>
<proteinExistence type="predicted"/>
<feature type="compositionally biased region" description="Basic and acidic residues" evidence="1">
    <location>
        <begin position="182"/>
        <end position="214"/>
    </location>
</feature>
<evidence type="ECO:0000313" key="2">
    <source>
        <dbReference type="EMBL" id="QDS70032.1"/>
    </source>
</evidence>
<feature type="compositionally biased region" description="Basic and acidic residues" evidence="1">
    <location>
        <begin position="152"/>
        <end position="166"/>
    </location>
</feature>
<gene>
    <name evidence="2" type="ORF">FKW77_003847</name>
</gene>
<accession>A0A517L340</accession>
<evidence type="ECO:0000256" key="1">
    <source>
        <dbReference type="SAM" id="MobiDB-lite"/>
    </source>
</evidence>
<feature type="compositionally biased region" description="Basic and acidic residues" evidence="1">
    <location>
        <begin position="16"/>
        <end position="32"/>
    </location>
</feature>
<dbReference type="EMBL" id="CP042188">
    <property type="protein sequence ID" value="QDS70032.1"/>
    <property type="molecule type" value="Genomic_DNA"/>
</dbReference>
<protein>
    <submittedName>
        <fullName evidence="2">Uncharacterized protein</fullName>
    </submittedName>
</protein>
<feature type="compositionally biased region" description="Basic residues" evidence="1">
    <location>
        <begin position="1"/>
        <end position="15"/>
    </location>
</feature>
<keyword evidence="3" id="KW-1185">Reference proteome</keyword>